<dbReference type="OMA" id="MSCLGFC"/>
<dbReference type="Ensembl" id="ENSMLET00000032022.1">
    <property type="protein sequence ID" value="ENSMLEP00000008627.1"/>
    <property type="gene ID" value="ENSMLEG00000028523.1"/>
</dbReference>
<keyword evidence="3" id="KW-1185">Reference proteome</keyword>
<name>A0A2K5XZ84_MANLE</name>
<feature type="region of interest" description="Disordered" evidence="1">
    <location>
        <begin position="26"/>
        <end position="49"/>
    </location>
</feature>
<dbReference type="Proteomes" id="UP000233140">
    <property type="component" value="Unassembled WGS sequence"/>
</dbReference>
<dbReference type="AlphaFoldDB" id="A0A2K5XZ84"/>
<organism evidence="2 3">
    <name type="scientific">Mandrillus leucophaeus</name>
    <name type="common">Drill</name>
    <name type="synonym">Papio leucophaeus</name>
    <dbReference type="NCBI Taxonomy" id="9568"/>
    <lineage>
        <taxon>Eukaryota</taxon>
        <taxon>Metazoa</taxon>
        <taxon>Chordata</taxon>
        <taxon>Craniata</taxon>
        <taxon>Vertebrata</taxon>
        <taxon>Euteleostomi</taxon>
        <taxon>Mammalia</taxon>
        <taxon>Eutheria</taxon>
        <taxon>Euarchontoglires</taxon>
        <taxon>Primates</taxon>
        <taxon>Haplorrhini</taxon>
        <taxon>Catarrhini</taxon>
        <taxon>Cercopithecidae</taxon>
        <taxon>Cercopithecinae</taxon>
        <taxon>Mandrillus</taxon>
    </lineage>
</organism>
<evidence type="ECO:0000313" key="3">
    <source>
        <dbReference type="Proteomes" id="UP000233140"/>
    </source>
</evidence>
<reference evidence="2" key="1">
    <citation type="submission" date="2025-08" db="UniProtKB">
        <authorList>
            <consortium name="Ensembl"/>
        </authorList>
    </citation>
    <scope>IDENTIFICATION</scope>
</reference>
<evidence type="ECO:0000256" key="1">
    <source>
        <dbReference type="SAM" id="MobiDB-lite"/>
    </source>
</evidence>
<reference evidence="2" key="2">
    <citation type="submission" date="2025-09" db="UniProtKB">
        <authorList>
            <consortium name="Ensembl"/>
        </authorList>
    </citation>
    <scope>IDENTIFICATION</scope>
</reference>
<evidence type="ECO:0000313" key="2">
    <source>
        <dbReference type="Ensembl" id="ENSMLEP00000008627.1"/>
    </source>
</evidence>
<accession>A0A2K5XZ84</accession>
<protein>
    <submittedName>
        <fullName evidence="2">Uncharacterized protein</fullName>
    </submittedName>
</protein>
<proteinExistence type="predicted"/>
<sequence length="78" mass="8064">MSCLLHSHLQGGCEGILPPGARCGTIRERTEDQGQSGSRREGAGPAGCCRAPTVSHSALRSRGVTGFLPSSVLVQSCK</sequence>
<feature type="compositionally biased region" description="Basic and acidic residues" evidence="1">
    <location>
        <begin position="26"/>
        <end position="42"/>
    </location>
</feature>
<dbReference type="GeneTree" id="ENSGT00910000148740"/>